<dbReference type="Proteomes" id="UP000887575">
    <property type="component" value="Unassembled WGS sequence"/>
</dbReference>
<dbReference type="GO" id="GO:0005737">
    <property type="term" value="C:cytoplasm"/>
    <property type="evidence" value="ECO:0007669"/>
    <property type="project" value="InterPro"/>
</dbReference>
<evidence type="ECO:0000256" key="12">
    <source>
        <dbReference type="SAM" id="SignalP"/>
    </source>
</evidence>
<dbReference type="AlphaFoldDB" id="A0AAF3FSE2"/>
<evidence type="ECO:0000256" key="1">
    <source>
        <dbReference type="ARBA" id="ARBA00011067"/>
    </source>
</evidence>
<evidence type="ECO:0000313" key="15">
    <source>
        <dbReference type="Proteomes" id="UP000887575"/>
    </source>
</evidence>
<comment type="catalytic activity">
    <reaction evidence="9">
        <text>RX + glutathione = an S-substituted glutathione + a halide anion + H(+)</text>
        <dbReference type="Rhea" id="RHEA:16437"/>
        <dbReference type="ChEBI" id="CHEBI:15378"/>
        <dbReference type="ChEBI" id="CHEBI:16042"/>
        <dbReference type="ChEBI" id="CHEBI:17792"/>
        <dbReference type="ChEBI" id="CHEBI:57925"/>
        <dbReference type="ChEBI" id="CHEBI:90779"/>
        <dbReference type="EC" id="2.5.1.18"/>
    </reaction>
</comment>
<evidence type="ECO:0000256" key="5">
    <source>
        <dbReference type="ARBA" id="ARBA00022679"/>
    </source>
</evidence>
<dbReference type="SFLD" id="SFLDG00358">
    <property type="entry name" value="Main_(cytGST)"/>
    <property type="match status" value="1"/>
</dbReference>
<dbReference type="WBParaSite" id="MBELARI_LOCUS9987">
    <property type="protein sequence ID" value="MBELARI_LOCUS9987"/>
    <property type="gene ID" value="MBELARI_LOCUS9987"/>
</dbReference>
<dbReference type="EC" id="1.20.4.2" evidence="4"/>
<dbReference type="GO" id="GO:0006749">
    <property type="term" value="P:glutathione metabolic process"/>
    <property type="evidence" value="ECO:0007669"/>
    <property type="project" value="TreeGrafter"/>
</dbReference>
<proteinExistence type="inferred from homology"/>
<dbReference type="Gene3D" id="3.40.30.10">
    <property type="entry name" value="Glutaredoxin"/>
    <property type="match status" value="1"/>
</dbReference>
<evidence type="ECO:0000256" key="6">
    <source>
        <dbReference type="ARBA" id="ARBA00023002"/>
    </source>
</evidence>
<evidence type="ECO:0000256" key="9">
    <source>
        <dbReference type="ARBA" id="ARBA00047960"/>
    </source>
</evidence>
<dbReference type="GO" id="GO:0050610">
    <property type="term" value="F:methylarsonate reductase activity"/>
    <property type="evidence" value="ECO:0007669"/>
    <property type="project" value="UniProtKB-EC"/>
</dbReference>
<dbReference type="Pfam" id="PF13417">
    <property type="entry name" value="GST_N_3"/>
    <property type="match status" value="1"/>
</dbReference>
<dbReference type="Gene3D" id="1.20.1050.10">
    <property type="match status" value="1"/>
</dbReference>
<dbReference type="InterPro" id="IPR036282">
    <property type="entry name" value="Glutathione-S-Trfase_C_sf"/>
</dbReference>
<keyword evidence="15" id="KW-1185">Reference proteome</keyword>
<name>A0AAF3FSE2_9BILA</name>
<dbReference type="EC" id="1.8.5.1" evidence="2"/>
<feature type="domain" description="GST C-terminal" evidence="14">
    <location>
        <begin position="181"/>
        <end position="305"/>
    </location>
</feature>
<dbReference type="PROSITE" id="PS50404">
    <property type="entry name" value="GST_NTER"/>
    <property type="match status" value="1"/>
</dbReference>
<evidence type="ECO:0000256" key="3">
    <source>
        <dbReference type="ARBA" id="ARBA00012452"/>
    </source>
</evidence>
<keyword evidence="12" id="KW-0732">Signal</keyword>
<dbReference type="EC" id="2.5.1.18" evidence="3"/>
<sequence length="321" mass="36494">MRIRRMVANCSSAAALCIQFVAGLSNAVVDRSSPSQYNTHPKYYSQQHQNLSSSQSYHPAIVPSPNRYHSYGVAGTNMKGLNSLTLHPGSYEPPLAAHSFRLYSMRFCPFAQRVVIYLAKKNIPVEITNVNPDKGPAWFLAKSPLGRVPALEINGKILWESNVICEYLDDLFPSTSVLPKDPYDKGMQKIVLERLSPLMNVLFEFFRATSPQQMRQVDNSLHSALRNAESLLTDQFYGGRNIGYADILLWPFMERLELITLNPHTQFHYFPGLHYPKMGAYIARMQRQPEVKFALRPLSHHKAYVDSYAAGRPNYDYGIFN</sequence>
<protein>
    <recommendedName>
        <fullName evidence="7">Glutathione-dependent dehydroascorbate reductase</fullName>
        <ecNumber evidence="4">1.20.4.2</ecNumber>
        <ecNumber evidence="2">1.8.5.1</ecNumber>
        <ecNumber evidence="3">2.5.1.18</ecNumber>
    </recommendedName>
    <alternativeName>
        <fullName evidence="8">Monomethylarsonic acid reductase</fullName>
    </alternativeName>
</protein>
<reference evidence="16" key="1">
    <citation type="submission" date="2024-02" db="UniProtKB">
        <authorList>
            <consortium name="WormBaseParasite"/>
        </authorList>
    </citation>
    <scope>IDENTIFICATION</scope>
</reference>
<dbReference type="PANTHER" id="PTHR43968">
    <property type="match status" value="1"/>
</dbReference>
<evidence type="ECO:0000256" key="2">
    <source>
        <dbReference type="ARBA" id="ARBA00012436"/>
    </source>
</evidence>
<dbReference type="PROSITE" id="PS50405">
    <property type="entry name" value="GST_CTER"/>
    <property type="match status" value="1"/>
</dbReference>
<feature type="signal peptide" evidence="12">
    <location>
        <begin position="1"/>
        <end position="23"/>
    </location>
</feature>
<dbReference type="InterPro" id="IPR005442">
    <property type="entry name" value="GST_omega"/>
</dbReference>
<dbReference type="SUPFAM" id="SSF52833">
    <property type="entry name" value="Thioredoxin-like"/>
    <property type="match status" value="1"/>
</dbReference>
<evidence type="ECO:0000256" key="4">
    <source>
        <dbReference type="ARBA" id="ARBA00013060"/>
    </source>
</evidence>
<organism evidence="15 16">
    <name type="scientific">Mesorhabditis belari</name>
    <dbReference type="NCBI Taxonomy" id="2138241"/>
    <lineage>
        <taxon>Eukaryota</taxon>
        <taxon>Metazoa</taxon>
        <taxon>Ecdysozoa</taxon>
        <taxon>Nematoda</taxon>
        <taxon>Chromadorea</taxon>
        <taxon>Rhabditida</taxon>
        <taxon>Rhabditina</taxon>
        <taxon>Rhabditomorpha</taxon>
        <taxon>Rhabditoidea</taxon>
        <taxon>Rhabditidae</taxon>
        <taxon>Mesorhabditinae</taxon>
        <taxon>Mesorhabditis</taxon>
    </lineage>
</organism>
<keyword evidence="5" id="KW-0808">Transferase</keyword>
<dbReference type="FunFam" id="1.20.1050.10:FF:000009">
    <property type="entry name" value="Glutathione S-transferase omega-1"/>
    <property type="match status" value="1"/>
</dbReference>
<accession>A0AAF3FSE2</accession>
<keyword evidence="6" id="KW-0560">Oxidoreductase</keyword>
<dbReference type="InterPro" id="IPR050983">
    <property type="entry name" value="GST_Omega/HSP26"/>
</dbReference>
<comment type="catalytic activity">
    <reaction evidence="10">
        <text>methylarsonate + 2 glutathione + H(+) = methylarsonous acid + glutathione disulfide + H2O</text>
        <dbReference type="Rhea" id="RHEA:15969"/>
        <dbReference type="ChEBI" id="CHEBI:15377"/>
        <dbReference type="ChEBI" id="CHEBI:15378"/>
        <dbReference type="ChEBI" id="CHEBI:17826"/>
        <dbReference type="ChEBI" id="CHEBI:33409"/>
        <dbReference type="ChEBI" id="CHEBI:57925"/>
        <dbReference type="ChEBI" id="CHEBI:58297"/>
        <dbReference type="EC" id="1.20.4.2"/>
    </reaction>
</comment>
<feature type="domain" description="GST N-terminal" evidence="13">
    <location>
        <begin position="98"/>
        <end position="176"/>
    </location>
</feature>
<dbReference type="GO" id="GO:0045174">
    <property type="term" value="F:glutathione dehydrogenase (ascorbate) activity"/>
    <property type="evidence" value="ECO:0007669"/>
    <property type="project" value="UniProtKB-EC"/>
</dbReference>
<dbReference type="GO" id="GO:0004364">
    <property type="term" value="F:glutathione transferase activity"/>
    <property type="evidence" value="ECO:0007669"/>
    <property type="project" value="UniProtKB-EC"/>
</dbReference>
<evidence type="ECO:0000256" key="10">
    <source>
        <dbReference type="ARBA" id="ARBA00048353"/>
    </source>
</evidence>
<dbReference type="InterPro" id="IPR036249">
    <property type="entry name" value="Thioredoxin-like_sf"/>
</dbReference>
<evidence type="ECO:0000256" key="11">
    <source>
        <dbReference type="ARBA" id="ARBA00049544"/>
    </source>
</evidence>
<evidence type="ECO:0000259" key="13">
    <source>
        <dbReference type="PROSITE" id="PS50404"/>
    </source>
</evidence>
<dbReference type="PANTHER" id="PTHR43968:SF9">
    <property type="entry name" value="GLUTATHIONE S-TRANSFERASE"/>
    <property type="match status" value="1"/>
</dbReference>
<comment type="catalytic activity">
    <reaction evidence="11">
        <text>L-dehydroascorbate + 2 glutathione = glutathione disulfide + L-ascorbate</text>
        <dbReference type="Rhea" id="RHEA:24424"/>
        <dbReference type="ChEBI" id="CHEBI:38290"/>
        <dbReference type="ChEBI" id="CHEBI:57925"/>
        <dbReference type="ChEBI" id="CHEBI:58297"/>
        <dbReference type="ChEBI" id="CHEBI:58539"/>
        <dbReference type="EC" id="1.8.5.1"/>
    </reaction>
</comment>
<comment type="similarity">
    <text evidence="1">Belongs to the GST superfamily. Omega family.</text>
</comment>
<evidence type="ECO:0000259" key="14">
    <source>
        <dbReference type="PROSITE" id="PS50405"/>
    </source>
</evidence>
<feature type="chain" id="PRO_5042076969" description="Glutathione-dependent dehydroascorbate reductase" evidence="12">
    <location>
        <begin position="24"/>
        <end position="321"/>
    </location>
</feature>
<dbReference type="InterPro" id="IPR040079">
    <property type="entry name" value="Glutathione_S-Trfase"/>
</dbReference>
<dbReference type="InterPro" id="IPR010987">
    <property type="entry name" value="Glutathione-S-Trfase_C-like"/>
</dbReference>
<dbReference type="SUPFAM" id="SSF47616">
    <property type="entry name" value="GST C-terminal domain-like"/>
    <property type="match status" value="1"/>
</dbReference>
<evidence type="ECO:0000256" key="7">
    <source>
        <dbReference type="ARBA" id="ARBA00032186"/>
    </source>
</evidence>
<evidence type="ECO:0000313" key="16">
    <source>
        <dbReference type="WBParaSite" id="MBELARI_LOCUS9987"/>
    </source>
</evidence>
<dbReference type="InterPro" id="IPR004045">
    <property type="entry name" value="Glutathione_S-Trfase_N"/>
</dbReference>
<dbReference type="FunFam" id="3.40.30.10:FF:000123">
    <property type="entry name" value="Glutathione transferase o1"/>
    <property type="match status" value="1"/>
</dbReference>
<dbReference type="PRINTS" id="PR01625">
    <property type="entry name" value="GSTRNSFRASEO"/>
</dbReference>
<dbReference type="SFLD" id="SFLDS00019">
    <property type="entry name" value="Glutathione_Transferase_(cytos"/>
    <property type="match status" value="1"/>
</dbReference>
<evidence type="ECO:0000256" key="8">
    <source>
        <dbReference type="ARBA" id="ARBA00032681"/>
    </source>
</evidence>